<dbReference type="AlphaFoldDB" id="A0AAE0EUH8"/>
<feature type="region of interest" description="Disordered" evidence="1">
    <location>
        <begin position="175"/>
        <end position="233"/>
    </location>
</feature>
<keyword evidence="2" id="KW-0812">Transmembrane</keyword>
<comment type="caution">
    <text evidence="3">The sequence shown here is derived from an EMBL/GenBank/DDBJ whole genome shotgun (WGS) entry which is preliminary data.</text>
</comment>
<organism evidence="3 4">
    <name type="scientific">Cymbomonas tetramitiformis</name>
    <dbReference type="NCBI Taxonomy" id="36881"/>
    <lineage>
        <taxon>Eukaryota</taxon>
        <taxon>Viridiplantae</taxon>
        <taxon>Chlorophyta</taxon>
        <taxon>Pyramimonadophyceae</taxon>
        <taxon>Pyramimonadales</taxon>
        <taxon>Pyramimonadaceae</taxon>
        <taxon>Cymbomonas</taxon>
    </lineage>
</organism>
<keyword evidence="2" id="KW-0472">Membrane</keyword>
<evidence type="ECO:0000256" key="2">
    <source>
        <dbReference type="SAM" id="Phobius"/>
    </source>
</evidence>
<dbReference type="Proteomes" id="UP001190700">
    <property type="component" value="Unassembled WGS sequence"/>
</dbReference>
<dbReference type="EMBL" id="LGRX02033936">
    <property type="protein sequence ID" value="KAK3239380.1"/>
    <property type="molecule type" value="Genomic_DNA"/>
</dbReference>
<protein>
    <submittedName>
        <fullName evidence="3">Uncharacterized protein</fullName>
    </submittedName>
</protein>
<dbReference type="Gene3D" id="1.10.287.70">
    <property type="match status" value="1"/>
</dbReference>
<feature type="compositionally biased region" description="Basic and acidic residues" evidence="1">
    <location>
        <begin position="204"/>
        <end position="213"/>
    </location>
</feature>
<keyword evidence="4" id="KW-1185">Reference proteome</keyword>
<proteinExistence type="predicted"/>
<evidence type="ECO:0000256" key="1">
    <source>
        <dbReference type="SAM" id="MobiDB-lite"/>
    </source>
</evidence>
<name>A0AAE0EUH8_9CHLO</name>
<feature type="compositionally biased region" description="Basic and acidic residues" evidence="1">
    <location>
        <begin position="280"/>
        <end position="296"/>
    </location>
</feature>
<keyword evidence="2" id="KW-1133">Transmembrane helix</keyword>
<feature type="compositionally biased region" description="Low complexity" evidence="1">
    <location>
        <begin position="178"/>
        <end position="203"/>
    </location>
</feature>
<reference evidence="3 4" key="1">
    <citation type="journal article" date="2015" name="Genome Biol. Evol.">
        <title>Comparative Genomics of a Bacterivorous Green Alga Reveals Evolutionary Causalities and Consequences of Phago-Mixotrophic Mode of Nutrition.</title>
        <authorList>
            <person name="Burns J.A."/>
            <person name="Paasch A."/>
            <person name="Narechania A."/>
            <person name="Kim E."/>
        </authorList>
    </citation>
    <scope>NUCLEOTIDE SEQUENCE [LARGE SCALE GENOMIC DNA]</scope>
    <source>
        <strain evidence="3 4">PLY_AMNH</strain>
    </source>
</reference>
<sequence length="359" mass="39002">MQSAVFFVTYILIVNIMLVNVVIAVLLDKMVDCDDDEDEDEEMDDAFLLEQSMLMQHLNTEGEVVPELELPGTAGQSLESSPLRQDITPDGAPLMIVDTNALTDMHPITANYMPPKQTNKAGKGEKSTAMDLVMRILESKLEHLEITMSVCKNDVELIKEAGLLLRNKSHSPSALMNSSAAAEAEAEANPSRPPSEASSSSTPGEKESRRRQSSEQNSRADSLAPQGNSRRGLIGTDSAFVDELSWKQESVEYADTALSKPLGALEVKPGGLAVGLTAEKKSTEKERLETIKRETPMEDAESPSDSAYKRHLDGRFSSFVEPDEGSAPEPTANGVADEDSLAKLYDTMNDAPQASIKKD</sequence>
<accession>A0AAE0EUH8</accession>
<evidence type="ECO:0000313" key="4">
    <source>
        <dbReference type="Proteomes" id="UP001190700"/>
    </source>
</evidence>
<feature type="region of interest" description="Disordered" evidence="1">
    <location>
        <begin position="280"/>
        <end position="340"/>
    </location>
</feature>
<feature type="transmembrane region" description="Helical" evidence="2">
    <location>
        <begin position="7"/>
        <end position="27"/>
    </location>
</feature>
<gene>
    <name evidence="3" type="ORF">CYMTET_50692</name>
</gene>
<evidence type="ECO:0000313" key="3">
    <source>
        <dbReference type="EMBL" id="KAK3239380.1"/>
    </source>
</evidence>